<dbReference type="Pfam" id="PF05739">
    <property type="entry name" value="SNARE"/>
    <property type="match status" value="1"/>
</dbReference>
<protein>
    <recommendedName>
        <fullName evidence="10">t-SNARE coiled-coil homology domain-containing protein</fullName>
    </recommendedName>
</protein>
<dbReference type="GO" id="GO:0031201">
    <property type="term" value="C:SNARE complex"/>
    <property type="evidence" value="ECO:0007669"/>
    <property type="project" value="TreeGrafter"/>
</dbReference>
<evidence type="ECO:0000256" key="7">
    <source>
        <dbReference type="ARBA" id="ARBA00023136"/>
    </source>
</evidence>
<dbReference type="GO" id="GO:0006906">
    <property type="term" value="P:vesicle fusion"/>
    <property type="evidence" value="ECO:0007669"/>
    <property type="project" value="TreeGrafter"/>
</dbReference>
<dbReference type="Pfam" id="PF00804">
    <property type="entry name" value="Syntaxin"/>
    <property type="match status" value="1"/>
</dbReference>
<dbReference type="CDD" id="cd15848">
    <property type="entry name" value="SNARE_syntaxin1-like"/>
    <property type="match status" value="1"/>
</dbReference>
<feature type="transmembrane region" description="Helical" evidence="9">
    <location>
        <begin position="266"/>
        <end position="285"/>
    </location>
</feature>
<dbReference type="InterPro" id="IPR006011">
    <property type="entry name" value="Syntaxin_N"/>
</dbReference>
<evidence type="ECO:0000256" key="3">
    <source>
        <dbReference type="ARBA" id="ARBA00022448"/>
    </source>
</evidence>
<accession>A0A8K0CJP0</accession>
<dbReference type="InterPro" id="IPR045242">
    <property type="entry name" value="Syntaxin"/>
</dbReference>
<dbReference type="SUPFAM" id="SSF47661">
    <property type="entry name" value="t-snare proteins"/>
    <property type="match status" value="1"/>
</dbReference>
<evidence type="ECO:0000313" key="12">
    <source>
        <dbReference type="Proteomes" id="UP000801492"/>
    </source>
</evidence>
<dbReference type="GO" id="GO:0048278">
    <property type="term" value="P:vesicle docking"/>
    <property type="evidence" value="ECO:0007669"/>
    <property type="project" value="TreeGrafter"/>
</dbReference>
<organism evidence="11 12">
    <name type="scientific">Ignelater luminosus</name>
    <name type="common">Cucubano</name>
    <name type="synonym">Pyrophorus luminosus</name>
    <dbReference type="NCBI Taxonomy" id="2038154"/>
    <lineage>
        <taxon>Eukaryota</taxon>
        <taxon>Metazoa</taxon>
        <taxon>Ecdysozoa</taxon>
        <taxon>Arthropoda</taxon>
        <taxon>Hexapoda</taxon>
        <taxon>Insecta</taxon>
        <taxon>Pterygota</taxon>
        <taxon>Neoptera</taxon>
        <taxon>Endopterygota</taxon>
        <taxon>Coleoptera</taxon>
        <taxon>Polyphaga</taxon>
        <taxon>Elateriformia</taxon>
        <taxon>Elateroidea</taxon>
        <taxon>Elateridae</taxon>
        <taxon>Agrypninae</taxon>
        <taxon>Pyrophorini</taxon>
        <taxon>Ignelater</taxon>
    </lineage>
</organism>
<dbReference type="GO" id="GO:0012505">
    <property type="term" value="C:endomembrane system"/>
    <property type="evidence" value="ECO:0007669"/>
    <property type="project" value="TreeGrafter"/>
</dbReference>
<dbReference type="PROSITE" id="PS50192">
    <property type="entry name" value="T_SNARE"/>
    <property type="match status" value="1"/>
</dbReference>
<gene>
    <name evidence="11" type="ORF">ILUMI_21033</name>
</gene>
<evidence type="ECO:0000256" key="4">
    <source>
        <dbReference type="ARBA" id="ARBA00022692"/>
    </source>
</evidence>
<dbReference type="GO" id="GO:0006886">
    <property type="term" value="P:intracellular protein transport"/>
    <property type="evidence" value="ECO:0007669"/>
    <property type="project" value="TreeGrafter"/>
</dbReference>
<proteinExistence type="inferred from homology"/>
<evidence type="ECO:0000256" key="6">
    <source>
        <dbReference type="ARBA" id="ARBA00022989"/>
    </source>
</evidence>
<dbReference type="OrthoDB" id="10255013at2759"/>
<dbReference type="GO" id="GO:0005886">
    <property type="term" value="C:plasma membrane"/>
    <property type="evidence" value="ECO:0007669"/>
    <property type="project" value="TreeGrafter"/>
</dbReference>
<name>A0A8K0CJP0_IGNLU</name>
<dbReference type="PANTHER" id="PTHR19957">
    <property type="entry name" value="SYNTAXIN"/>
    <property type="match status" value="1"/>
</dbReference>
<dbReference type="Gene3D" id="1.20.5.110">
    <property type="match status" value="1"/>
</dbReference>
<dbReference type="InterPro" id="IPR000727">
    <property type="entry name" value="T_SNARE_dom"/>
</dbReference>
<keyword evidence="7 9" id="KW-0472">Membrane</keyword>
<dbReference type="GO" id="GO:0000149">
    <property type="term" value="F:SNARE binding"/>
    <property type="evidence" value="ECO:0007669"/>
    <property type="project" value="TreeGrafter"/>
</dbReference>
<comment type="subcellular location">
    <subcellularLocation>
        <location evidence="1">Membrane</location>
        <topology evidence="1">Single-pass type IV membrane protein</topology>
    </subcellularLocation>
</comment>
<dbReference type="Proteomes" id="UP000801492">
    <property type="component" value="Unassembled WGS sequence"/>
</dbReference>
<keyword evidence="12" id="KW-1185">Reference proteome</keyword>
<keyword evidence="8" id="KW-0175">Coiled coil</keyword>
<keyword evidence="5" id="KW-0532">Neurotransmitter transport</keyword>
<dbReference type="GO" id="GO:0006836">
    <property type="term" value="P:neurotransmitter transport"/>
    <property type="evidence" value="ECO:0007669"/>
    <property type="project" value="UniProtKB-KW"/>
</dbReference>
<evidence type="ECO:0000313" key="11">
    <source>
        <dbReference type="EMBL" id="KAF2885157.1"/>
    </source>
</evidence>
<dbReference type="Gene3D" id="1.20.58.70">
    <property type="match status" value="1"/>
</dbReference>
<sequence>MSPTKDRLNELKQVQNDDEVEITIKSTESKANDIDQTLQKAEIIRRNIETIKNNTEKASFILKNNVLKVSKNQQDELDSLIRTNTSTAHKINSILKEFEHELNKIKNKNTAEFRIKRVQYTTLKKLFQEVLKESSVTLEYHRNHRKELLKKSLQTAQKDITDEELECLLDQNQLDVFTDNHLMTTEQVRQQLSDIEARHKELLEVERQLNEVLDLFLKIATLVEQQQESVDRVEYHAETATDFIEHGTKDLEKGLQKKQKYSRRRIYIILISIIIILIIVLILIIV</sequence>
<keyword evidence="6 9" id="KW-1133">Transmembrane helix</keyword>
<dbReference type="SMART" id="SM00397">
    <property type="entry name" value="t_SNARE"/>
    <property type="match status" value="1"/>
</dbReference>
<evidence type="ECO:0000256" key="8">
    <source>
        <dbReference type="SAM" id="Coils"/>
    </source>
</evidence>
<feature type="domain" description="T-SNARE coiled-coil homology" evidence="10">
    <location>
        <begin position="192"/>
        <end position="254"/>
    </location>
</feature>
<keyword evidence="4 9" id="KW-0812">Transmembrane</keyword>
<evidence type="ECO:0000256" key="5">
    <source>
        <dbReference type="ARBA" id="ARBA00022775"/>
    </source>
</evidence>
<evidence type="ECO:0000256" key="1">
    <source>
        <dbReference type="ARBA" id="ARBA00004211"/>
    </source>
</evidence>
<dbReference type="PANTHER" id="PTHR19957:SF424">
    <property type="entry name" value="SYNTAXIN-1A"/>
    <property type="match status" value="1"/>
</dbReference>
<evidence type="ECO:0000256" key="2">
    <source>
        <dbReference type="ARBA" id="ARBA00009063"/>
    </source>
</evidence>
<dbReference type="AlphaFoldDB" id="A0A8K0CJP0"/>
<dbReference type="EMBL" id="VTPC01090027">
    <property type="protein sequence ID" value="KAF2885157.1"/>
    <property type="molecule type" value="Genomic_DNA"/>
</dbReference>
<evidence type="ECO:0000259" key="10">
    <source>
        <dbReference type="PROSITE" id="PS50192"/>
    </source>
</evidence>
<feature type="coiled-coil region" evidence="8">
    <location>
        <begin position="146"/>
        <end position="205"/>
    </location>
</feature>
<comment type="caution">
    <text evidence="11">The sequence shown here is derived from an EMBL/GenBank/DDBJ whole genome shotgun (WGS) entry which is preliminary data.</text>
</comment>
<dbReference type="GO" id="GO:0006887">
    <property type="term" value="P:exocytosis"/>
    <property type="evidence" value="ECO:0007669"/>
    <property type="project" value="TreeGrafter"/>
</dbReference>
<evidence type="ECO:0000256" key="9">
    <source>
        <dbReference type="SAM" id="Phobius"/>
    </source>
</evidence>
<reference evidence="11" key="1">
    <citation type="submission" date="2019-08" db="EMBL/GenBank/DDBJ databases">
        <title>The genome of the North American firefly Photinus pyralis.</title>
        <authorList>
            <consortium name="Photinus pyralis genome working group"/>
            <person name="Fallon T.R."/>
            <person name="Sander Lower S.E."/>
            <person name="Weng J.-K."/>
        </authorList>
    </citation>
    <scope>NUCLEOTIDE SEQUENCE</scope>
    <source>
        <strain evidence="11">TRF0915ILg1</strain>
        <tissue evidence="11">Whole body</tissue>
    </source>
</reference>
<keyword evidence="3" id="KW-0813">Transport</keyword>
<comment type="similarity">
    <text evidence="2">Belongs to the syntaxin family.</text>
</comment>
<dbReference type="InterPro" id="IPR010989">
    <property type="entry name" value="SNARE"/>
</dbReference>
<dbReference type="GO" id="GO:0005484">
    <property type="term" value="F:SNAP receptor activity"/>
    <property type="evidence" value="ECO:0007669"/>
    <property type="project" value="TreeGrafter"/>
</dbReference>